<protein>
    <submittedName>
        <fullName evidence="1">Uncharacterized protein</fullName>
    </submittedName>
</protein>
<dbReference type="RefSeq" id="WP_189421468.1">
    <property type="nucleotide sequence ID" value="NZ_BMYZ01000008.1"/>
</dbReference>
<evidence type="ECO:0000313" key="1">
    <source>
        <dbReference type="EMBL" id="GGY88910.1"/>
    </source>
</evidence>
<sequence>MKLSISSVDYAPEELYEQTPFFVKLVRQIPGDDRPDYWLGELEKPLYWNNENKSTEITYLIIAARWVGTQLKPNVENIPIGIAYVTNNAQVQEEKVDFSKCSYVAIGIATEIEGGNEPKSLTKIIYGNIGKIFGIGGK</sequence>
<reference evidence="2" key="1">
    <citation type="journal article" date="2019" name="Int. J. Syst. Evol. Microbiol.">
        <title>The Global Catalogue of Microorganisms (GCM) 10K type strain sequencing project: providing services to taxonomists for standard genome sequencing and annotation.</title>
        <authorList>
            <consortium name="The Broad Institute Genomics Platform"/>
            <consortium name="The Broad Institute Genome Sequencing Center for Infectious Disease"/>
            <person name="Wu L."/>
            <person name="Ma J."/>
        </authorList>
    </citation>
    <scope>NUCLEOTIDE SEQUENCE [LARGE SCALE GENOMIC DNA]</scope>
    <source>
        <strain evidence="2">KCTC 32239</strain>
    </source>
</reference>
<organism evidence="1 2">
    <name type="scientific">Cellvibrio zantedeschiae</name>
    <dbReference type="NCBI Taxonomy" id="1237077"/>
    <lineage>
        <taxon>Bacteria</taxon>
        <taxon>Pseudomonadati</taxon>
        <taxon>Pseudomonadota</taxon>
        <taxon>Gammaproteobacteria</taxon>
        <taxon>Cellvibrionales</taxon>
        <taxon>Cellvibrionaceae</taxon>
        <taxon>Cellvibrio</taxon>
    </lineage>
</organism>
<accession>A0ABQ3BDQ1</accession>
<comment type="caution">
    <text evidence="1">The sequence shown here is derived from an EMBL/GenBank/DDBJ whole genome shotgun (WGS) entry which is preliminary data.</text>
</comment>
<keyword evidence="2" id="KW-1185">Reference proteome</keyword>
<gene>
    <name evidence="1" type="ORF">GCM10011613_37250</name>
</gene>
<dbReference type="EMBL" id="BMYZ01000008">
    <property type="protein sequence ID" value="GGY88910.1"/>
    <property type="molecule type" value="Genomic_DNA"/>
</dbReference>
<name>A0ABQ3BDQ1_9GAMM</name>
<proteinExistence type="predicted"/>
<evidence type="ECO:0000313" key="2">
    <source>
        <dbReference type="Proteomes" id="UP000619761"/>
    </source>
</evidence>
<dbReference type="Proteomes" id="UP000619761">
    <property type="component" value="Unassembled WGS sequence"/>
</dbReference>